<keyword evidence="8" id="KW-1185">Reference proteome</keyword>
<keyword evidence="5" id="KW-0472">Membrane</keyword>
<dbReference type="CDD" id="cd07984">
    <property type="entry name" value="LPLAT_LABLAT-like"/>
    <property type="match status" value="1"/>
</dbReference>
<evidence type="ECO:0000256" key="4">
    <source>
        <dbReference type="ARBA" id="ARBA00022679"/>
    </source>
</evidence>
<proteinExistence type="predicted"/>
<sequence>MKFSYGFLVIGIMRFVSLFKLKSLRKAAVFVGPLLLSKNRRTTEAIDKNLQFSFPDMSEEERKVFTKNRLICMCQTLFEMSHTWIKSPETLKNYLHATYDNAAFESEIASNNGIMVLVPHIGNWEMMNVYLTQFRTLTAMYKPLKDPSLDNFIRNARQRFNSQLVPTNSKGIIKIIKTLQAEGMVAFLPDQVPEENVGGVFAPLFGHQAYTMTLAHKLALKTKCRVFIGTAYQTEQGFTPRVEPIGDDFYCQDAVVAARCLNMAIEEAILLQPIQNQWEYKRYRLQPEGRKSLYK</sequence>
<evidence type="ECO:0000256" key="2">
    <source>
        <dbReference type="ARBA" id="ARBA00022475"/>
    </source>
</evidence>
<reference evidence="7 8" key="1">
    <citation type="submission" date="2019-08" db="EMBL/GenBank/DDBJ databases">
        <title>Microbe sample from Colwellia echini.</title>
        <authorList>
            <person name="Christiansen L."/>
            <person name="Pathiraja D."/>
            <person name="Schultz-Johansen M."/>
            <person name="Choi I.-G."/>
            <person name="Stougaard P."/>
        </authorList>
    </citation>
    <scope>NUCLEOTIDE SEQUENCE [LARGE SCALE GENOMIC DNA]</scope>
    <source>
        <strain evidence="7 8">A3</strain>
    </source>
</reference>
<dbReference type="InterPro" id="IPR004960">
    <property type="entry name" value="LipA_acyltrans"/>
</dbReference>
<keyword evidence="6 7" id="KW-0012">Acyltransferase</keyword>
<keyword evidence="4" id="KW-0808">Transferase</keyword>
<keyword evidence="2" id="KW-1003">Cell membrane</keyword>
<dbReference type="PIRSF" id="PIRSF026649">
    <property type="entry name" value="MsbB"/>
    <property type="match status" value="1"/>
</dbReference>
<name>A0ABY3MSX5_9GAMM</name>
<dbReference type="PANTHER" id="PTHR30606:SF10">
    <property type="entry name" value="PHOSPHATIDYLINOSITOL MANNOSIDE ACYLTRANSFERASE"/>
    <property type="match status" value="1"/>
</dbReference>
<dbReference type="RefSeq" id="WP_101344029.1">
    <property type="nucleotide sequence ID" value="NZ_PJAI02000032.1"/>
</dbReference>
<evidence type="ECO:0000256" key="5">
    <source>
        <dbReference type="ARBA" id="ARBA00023136"/>
    </source>
</evidence>
<evidence type="ECO:0000313" key="8">
    <source>
        <dbReference type="Proteomes" id="UP000815846"/>
    </source>
</evidence>
<dbReference type="EMBL" id="PJAI02000032">
    <property type="protein sequence ID" value="TYK64289.1"/>
    <property type="molecule type" value="Genomic_DNA"/>
</dbReference>
<evidence type="ECO:0000256" key="6">
    <source>
        <dbReference type="ARBA" id="ARBA00023315"/>
    </source>
</evidence>
<dbReference type="Proteomes" id="UP000815846">
    <property type="component" value="Unassembled WGS sequence"/>
</dbReference>
<dbReference type="PANTHER" id="PTHR30606">
    <property type="entry name" value="LIPID A BIOSYNTHESIS LAUROYL ACYLTRANSFERASE"/>
    <property type="match status" value="1"/>
</dbReference>
<evidence type="ECO:0000313" key="7">
    <source>
        <dbReference type="EMBL" id="TYK64289.1"/>
    </source>
</evidence>
<gene>
    <name evidence="7" type="ORF">CWS31_016505</name>
</gene>
<evidence type="ECO:0000256" key="1">
    <source>
        <dbReference type="ARBA" id="ARBA00004533"/>
    </source>
</evidence>
<organism evidence="7 8">
    <name type="scientific">Colwellia echini</name>
    <dbReference type="NCBI Taxonomy" id="1982103"/>
    <lineage>
        <taxon>Bacteria</taxon>
        <taxon>Pseudomonadati</taxon>
        <taxon>Pseudomonadota</taxon>
        <taxon>Gammaproteobacteria</taxon>
        <taxon>Alteromonadales</taxon>
        <taxon>Colwelliaceae</taxon>
        <taxon>Colwellia</taxon>
    </lineage>
</organism>
<protein>
    <submittedName>
        <fullName evidence="7">Lysophospholipid acyltransferase family protein</fullName>
    </submittedName>
</protein>
<comment type="subcellular location">
    <subcellularLocation>
        <location evidence="1">Cell inner membrane</location>
    </subcellularLocation>
</comment>
<keyword evidence="3" id="KW-0997">Cell inner membrane</keyword>
<dbReference type="GO" id="GO:0016746">
    <property type="term" value="F:acyltransferase activity"/>
    <property type="evidence" value="ECO:0007669"/>
    <property type="project" value="UniProtKB-KW"/>
</dbReference>
<dbReference type="Pfam" id="PF03279">
    <property type="entry name" value="Lip_A_acyltrans"/>
    <property type="match status" value="1"/>
</dbReference>
<comment type="caution">
    <text evidence="7">The sequence shown here is derived from an EMBL/GenBank/DDBJ whole genome shotgun (WGS) entry which is preliminary data.</text>
</comment>
<evidence type="ECO:0000256" key="3">
    <source>
        <dbReference type="ARBA" id="ARBA00022519"/>
    </source>
</evidence>
<accession>A0ABY3MSX5</accession>